<evidence type="ECO:0000313" key="2">
    <source>
        <dbReference type="Proteomes" id="UP000661918"/>
    </source>
</evidence>
<dbReference type="EMBL" id="BMOM01000004">
    <property type="protein sequence ID" value="GGM01550.1"/>
    <property type="molecule type" value="Genomic_DNA"/>
</dbReference>
<accession>A0ABQ2GLU3</accession>
<dbReference type="RefSeq" id="WP_188901534.1">
    <property type="nucleotide sequence ID" value="NZ_BMOM01000004.1"/>
</dbReference>
<comment type="caution">
    <text evidence="1">The sequence shown here is derived from an EMBL/GenBank/DDBJ whole genome shotgun (WGS) entry which is preliminary data.</text>
</comment>
<name>A0ABQ2GLU3_9DEIO</name>
<evidence type="ECO:0000313" key="1">
    <source>
        <dbReference type="EMBL" id="GGM01550.1"/>
    </source>
</evidence>
<keyword evidence="2" id="KW-1185">Reference proteome</keyword>
<proteinExistence type="predicted"/>
<protein>
    <submittedName>
        <fullName evidence="1">Uncharacterized protein</fullName>
    </submittedName>
</protein>
<sequence>MTKTSAPLPALARPLDFSLSSNRFAVLGAGSALLLGRALRGDWRQALGVGGSAFNAWAVARELDPDSPETANAALLVAVAVTLLGGAGNPMGGAASLSGLRLVAGTTGRSATPIDHAALLLQSALAAATGQRSAALLAGLAPLLSAESRALWPAVGAAVPRLWGRKDKTGEKRQGTQVPATVVTLAALALAPLLLAPETVSSRCDRSARRVREGDLQRARQLAVLALLAGLLGRQTRGLDSLAAATLTVGLRRLNVPTG</sequence>
<gene>
    <name evidence="1" type="ORF">GCM10010841_07570</name>
</gene>
<reference evidence="2" key="1">
    <citation type="journal article" date="2019" name="Int. J. Syst. Evol. Microbiol.">
        <title>The Global Catalogue of Microorganisms (GCM) 10K type strain sequencing project: providing services to taxonomists for standard genome sequencing and annotation.</title>
        <authorList>
            <consortium name="The Broad Institute Genomics Platform"/>
            <consortium name="The Broad Institute Genome Sequencing Center for Infectious Disease"/>
            <person name="Wu L."/>
            <person name="Ma J."/>
        </authorList>
    </citation>
    <scope>NUCLEOTIDE SEQUENCE [LARGE SCALE GENOMIC DNA]</scope>
    <source>
        <strain evidence="2">JCM 15443</strain>
    </source>
</reference>
<organism evidence="1 2">
    <name type="scientific">Deinococcus aerophilus</name>
    <dbReference type="NCBI Taxonomy" id="522488"/>
    <lineage>
        <taxon>Bacteria</taxon>
        <taxon>Thermotogati</taxon>
        <taxon>Deinococcota</taxon>
        <taxon>Deinococci</taxon>
        <taxon>Deinococcales</taxon>
        <taxon>Deinococcaceae</taxon>
        <taxon>Deinococcus</taxon>
    </lineage>
</organism>
<dbReference type="Proteomes" id="UP000661918">
    <property type="component" value="Unassembled WGS sequence"/>
</dbReference>